<name>A0A7S2UZR0_9STRA</name>
<dbReference type="EMBL" id="HBHR01013502">
    <property type="protein sequence ID" value="CAD9864798.1"/>
    <property type="molecule type" value="Transcribed_RNA"/>
</dbReference>
<feature type="region of interest" description="Disordered" evidence="1">
    <location>
        <begin position="41"/>
        <end position="94"/>
    </location>
</feature>
<reference evidence="2" key="1">
    <citation type="submission" date="2021-01" db="EMBL/GenBank/DDBJ databases">
        <authorList>
            <person name="Corre E."/>
            <person name="Pelletier E."/>
            <person name="Niang G."/>
            <person name="Scheremetjew M."/>
            <person name="Finn R."/>
            <person name="Kale V."/>
            <person name="Holt S."/>
            <person name="Cochrane G."/>
            <person name="Meng A."/>
            <person name="Brown T."/>
            <person name="Cohen L."/>
        </authorList>
    </citation>
    <scope>NUCLEOTIDE SEQUENCE</scope>
    <source>
        <strain evidence="2">CCMP1661</strain>
    </source>
</reference>
<evidence type="ECO:0000313" key="2">
    <source>
        <dbReference type="EMBL" id="CAD9864798.1"/>
    </source>
</evidence>
<accession>A0A7S2UZR0</accession>
<organism evidence="2">
    <name type="scientific">Fibrocapsa japonica</name>
    <dbReference type="NCBI Taxonomy" id="94617"/>
    <lineage>
        <taxon>Eukaryota</taxon>
        <taxon>Sar</taxon>
        <taxon>Stramenopiles</taxon>
        <taxon>Ochrophyta</taxon>
        <taxon>Raphidophyceae</taxon>
        <taxon>Chattonellales</taxon>
        <taxon>Chattonellaceae</taxon>
        <taxon>Fibrocapsa</taxon>
    </lineage>
</organism>
<protein>
    <submittedName>
        <fullName evidence="2">Uncharacterized protein</fullName>
    </submittedName>
</protein>
<dbReference type="AlphaFoldDB" id="A0A7S2UZR0"/>
<proteinExistence type="predicted"/>
<gene>
    <name evidence="2" type="ORF">FJAP1339_LOCUS6661</name>
</gene>
<sequence>MKTSATAAPIIDIGWRHVAIFLGFYVAGVLWWNYSDGDVEDCSPKGKAYEEDFSSGPQGRNEAGERRASQMAQGDFHTENGSGSVLPAKPPHGRPWTLREQAVWHALEKLKKGGKASTRQEMELRRLLLHLQVQQRA</sequence>
<evidence type="ECO:0000256" key="1">
    <source>
        <dbReference type="SAM" id="MobiDB-lite"/>
    </source>
</evidence>